<proteinExistence type="predicted"/>
<sequence length="369" mass="43554">MLDVLPEDLVREILSRVPVTCLVRLRSTCKQWNNLIKDPEFIITNQSRNSAAGEKQSMIVLLKQVGVYEFLTSKLVKLKDRLYDSDKFYIYDIYYCDGLLLCTIVNKIRNDDEQFVSRLVVWNPILGQTKWIDLTNRYRVYDIFTLGHDGNKNYKILRIFYGDSSYKRGLEIYDCKVNSWKSLDEDVTRDDWGILARGASLNGDSYWIGYDESDKDVPMLISFDFSVEKLQRQFLPNHQSEGILMALSVHREEELLLLNQGYDTLKTEIWVTTNNKMDKKKTKVFSWSKYLTVDLYSHNISLFHYTSFFIMEEKKKTLVCCCTRRYLSYYKAYVIGEEENGVRKVHLGKFDFRVRPLMFNYLPSLVQIH</sequence>
<comment type="caution">
    <text evidence="2">The sequence shown here is derived from an EMBL/GenBank/DDBJ whole genome shotgun (WGS) entry which is preliminary data.</text>
</comment>
<dbReference type="CDD" id="cd22157">
    <property type="entry name" value="F-box_AtFBW1-like"/>
    <property type="match status" value="1"/>
</dbReference>
<dbReference type="PANTHER" id="PTHR31672:SF13">
    <property type="entry name" value="F-BOX PROTEIN CPR30-LIKE"/>
    <property type="match status" value="1"/>
</dbReference>
<keyword evidence="3" id="KW-1185">Reference proteome</keyword>
<gene>
    <name evidence="2" type="ORF">MERR_LOCUS47903</name>
</gene>
<dbReference type="SMART" id="SM00256">
    <property type="entry name" value="FBOX"/>
    <property type="match status" value="1"/>
</dbReference>
<evidence type="ECO:0000259" key="1">
    <source>
        <dbReference type="PROSITE" id="PS50181"/>
    </source>
</evidence>
<protein>
    <recommendedName>
        <fullName evidence="1">F-box domain-containing protein</fullName>
    </recommendedName>
</protein>
<accession>A0A6D2L7W0</accession>
<dbReference type="SUPFAM" id="SSF81383">
    <property type="entry name" value="F-box domain"/>
    <property type="match status" value="1"/>
</dbReference>
<dbReference type="Gene3D" id="1.20.1280.50">
    <property type="match status" value="1"/>
</dbReference>
<dbReference type="Pfam" id="PF00646">
    <property type="entry name" value="F-box"/>
    <property type="match status" value="1"/>
</dbReference>
<evidence type="ECO:0000313" key="3">
    <source>
        <dbReference type="Proteomes" id="UP000467841"/>
    </source>
</evidence>
<evidence type="ECO:0000313" key="2">
    <source>
        <dbReference type="EMBL" id="CAA7060667.1"/>
    </source>
</evidence>
<reference evidence="2" key="1">
    <citation type="submission" date="2020-01" db="EMBL/GenBank/DDBJ databases">
        <authorList>
            <person name="Mishra B."/>
        </authorList>
    </citation>
    <scope>NUCLEOTIDE SEQUENCE [LARGE SCALE GENOMIC DNA]</scope>
</reference>
<name>A0A6D2L7W0_9BRAS</name>
<dbReference type="Proteomes" id="UP000467841">
    <property type="component" value="Unassembled WGS sequence"/>
</dbReference>
<organism evidence="2 3">
    <name type="scientific">Microthlaspi erraticum</name>
    <dbReference type="NCBI Taxonomy" id="1685480"/>
    <lineage>
        <taxon>Eukaryota</taxon>
        <taxon>Viridiplantae</taxon>
        <taxon>Streptophyta</taxon>
        <taxon>Embryophyta</taxon>
        <taxon>Tracheophyta</taxon>
        <taxon>Spermatophyta</taxon>
        <taxon>Magnoliopsida</taxon>
        <taxon>eudicotyledons</taxon>
        <taxon>Gunneridae</taxon>
        <taxon>Pentapetalae</taxon>
        <taxon>rosids</taxon>
        <taxon>malvids</taxon>
        <taxon>Brassicales</taxon>
        <taxon>Brassicaceae</taxon>
        <taxon>Coluteocarpeae</taxon>
        <taxon>Microthlaspi</taxon>
    </lineage>
</organism>
<dbReference type="NCBIfam" id="TIGR01640">
    <property type="entry name" value="F_box_assoc_1"/>
    <property type="match status" value="1"/>
</dbReference>
<dbReference type="InterPro" id="IPR050796">
    <property type="entry name" value="SCF_F-box_component"/>
</dbReference>
<feature type="domain" description="F-box" evidence="1">
    <location>
        <begin position="1"/>
        <end position="46"/>
    </location>
</feature>
<dbReference type="InterPro" id="IPR001810">
    <property type="entry name" value="F-box_dom"/>
</dbReference>
<dbReference type="InterPro" id="IPR017451">
    <property type="entry name" value="F-box-assoc_interact_dom"/>
</dbReference>
<dbReference type="Pfam" id="PF07734">
    <property type="entry name" value="FBA_1"/>
    <property type="match status" value="1"/>
</dbReference>
<dbReference type="PANTHER" id="PTHR31672">
    <property type="entry name" value="BNACNNG10540D PROTEIN"/>
    <property type="match status" value="1"/>
</dbReference>
<dbReference type="InterPro" id="IPR006527">
    <property type="entry name" value="F-box-assoc_dom_typ1"/>
</dbReference>
<dbReference type="AlphaFoldDB" id="A0A6D2L7W0"/>
<dbReference type="PROSITE" id="PS50181">
    <property type="entry name" value="FBOX"/>
    <property type="match status" value="1"/>
</dbReference>
<dbReference type="EMBL" id="CACVBM020001829">
    <property type="protein sequence ID" value="CAA7060667.1"/>
    <property type="molecule type" value="Genomic_DNA"/>
</dbReference>
<dbReference type="InterPro" id="IPR036047">
    <property type="entry name" value="F-box-like_dom_sf"/>
</dbReference>
<dbReference type="OrthoDB" id="5314306at2759"/>